<evidence type="ECO:0000313" key="1">
    <source>
        <dbReference type="EMBL" id="ODM15253.1"/>
    </source>
</evidence>
<dbReference type="Proteomes" id="UP000094569">
    <property type="component" value="Unassembled WGS sequence"/>
</dbReference>
<evidence type="ECO:0000313" key="2">
    <source>
        <dbReference type="Proteomes" id="UP000094569"/>
    </source>
</evidence>
<sequence>MDEIREQVKLDGHNHSLFASSPSLRRSSLHEYPCGKWQYYAFGYLEPGILTNTLLAAEFNYYAAQRKPLRVLA</sequence>
<protein>
    <submittedName>
        <fullName evidence="1">Uncharacterized protein</fullName>
    </submittedName>
</protein>
<gene>
    <name evidence="1" type="ORF">SI65_09194</name>
</gene>
<name>A0A1E3B2T3_ASPCR</name>
<comment type="caution">
    <text evidence="1">The sequence shown here is derived from an EMBL/GenBank/DDBJ whole genome shotgun (WGS) entry which is preliminary data.</text>
</comment>
<keyword evidence="2" id="KW-1185">Reference proteome</keyword>
<dbReference type="VEuPathDB" id="FungiDB:SI65_09194"/>
<accession>A0A1E3B2T3</accession>
<proteinExistence type="predicted"/>
<reference evidence="1 2" key="1">
    <citation type="journal article" date="2016" name="BMC Genomics">
        <title>Comparative genomic and transcriptomic analyses of the Fuzhuan brick tea-fermentation fungus Aspergillus cristatus.</title>
        <authorList>
            <person name="Ge Y."/>
            <person name="Wang Y."/>
            <person name="Liu Y."/>
            <person name="Tan Y."/>
            <person name="Ren X."/>
            <person name="Zhang X."/>
            <person name="Hyde K.D."/>
            <person name="Liu Y."/>
            <person name="Liu Z."/>
        </authorList>
    </citation>
    <scope>NUCLEOTIDE SEQUENCE [LARGE SCALE GENOMIC DNA]</scope>
    <source>
        <strain evidence="1 2">GZAAS20.1005</strain>
    </source>
</reference>
<dbReference type="AlphaFoldDB" id="A0A1E3B2T3"/>
<dbReference type="EMBL" id="JXNT01000017">
    <property type="protein sequence ID" value="ODM15253.1"/>
    <property type="molecule type" value="Genomic_DNA"/>
</dbReference>
<organism evidence="1 2">
    <name type="scientific">Aspergillus cristatus</name>
    <name type="common">Chinese Fuzhuan brick tea-fermentation fungus</name>
    <name type="synonym">Eurotium cristatum</name>
    <dbReference type="NCBI Taxonomy" id="573508"/>
    <lineage>
        <taxon>Eukaryota</taxon>
        <taxon>Fungi</taxon>
        <taxon>Dikarya</taxon>
        <taxon>Ascomycota</taxon>
        <taxon>Pezizomycotina</taxon>
        <taxon>Eurotiomycetes</taxon>
        <taxon>Eurotiomycetidae</taxon>
        <taxon>Eurotiales</taxon>
        <taxon>Aspergillaceae</taxon>
        <taxon>Aspergillus</taxon>
        <taxon>Aspergillus subgen. Aspergillus</taxon>
    </lineage>
</organism>